<comment type="caution">
    <text evidence="1">The sequence shown here is derived from an EMBL/GenBank/DDBJ whole genome shotgun (WGS) entry which is preliminary data.</text>
</comment>
<dbReference type="HOGENOM" id="CLU_3212021_0_0_9"/>
<proteinExistence type="predicted"/>
<protein>
    <submittedName>
        <fullName evidence="1">Uncharacterized protein</fullName>
    </submittedName>
</protein>
<evidence type="ECO:0000313" key="2">
    <source>
        <dbReference type="Proteomes" id="UP000014040"/>
    </source>
</evidence>
<dbReference type="EMBL" id="AHES01000006">
    <property type="protein sequence ID" value="EOO77562.1"/>
    <property type="molecule type" value="Genomic_DNA"/>
</dbReference>
<dbReference type="Proteomes" id="UP000014040">
    <property type="component" value="Unassembled WGS sequence"/>
</dbReference>
<organism evidence="1 2">
    <name type="scientific">Bacillus cereus VD021</name>
    <dbReference type="NCBI Taxonomy" id="1053224"/>
    <lineage>
        <taxon>Bacteria</taxon>
        <taxon>Bacillati</taxon>
        <taxon>Bacillota</taxon>
        <taxon>Bacilli</taxon>
        <taxon>Bacillales</taxon>
        <taxon>Bacillaceae</taxon>
        <taxon>Bacillus</taxon>
        <taxon>Bacillus cereus group</taxon>
    </lineage>
</organism>
<name>R8HXT9_BACCE</name>
<dbReference type="AlphaFoldDB" id="R8HXT9"/>
<accession>R8HXT9</accession>
<dbReference type="RefSeq" id="WP_002035379.1">
    <property type="nucleotide sequence ID" value="NZ_KB976273.1"/>
</dbReference>
<sequence length="44" mass="4997">MLSNILQKPLNQLAKRIGKVIRAVENRVKIERDGLEIVGVEKVK</sequence>
<dbReference type="PATRIC" id="fig|1053224.3.peg.1353"/>
<gene>
    <name evidence="1" type="ORF">IIC_01331</name>
</gene>
<evidence type="ECO:0000313" key="1">
    <source>
        <dbReference type="EMBL" id="EOO77562.1"/>
    </source>
</evidence>
<reference evidence="1 2" key="1">
    <citation type="submission" date="2012-12" db="EMBL/GenBank/DDBJ databases">
        <title>The Genome Sequence of Bacillus cereus VD021.</title>
        <authorList>
            <consortium name="The Broad Institute Genome Sequencing Platform"/>
            <consortium name="The Broad Institute Genome Sequencing Center for Infectious Disease"/>
            <person name="Feldgarden M."/>
            <person name="Van der Auwera G.A."/>
            <person name="Mahillon J."/>
            <person name="Duprez V."/>
            <person name="Timmery S."/>
            <person name="Mattelet C."/>
            <person name="Dierick K."/>
            <person name="Sun M."/>
            <person name="Yu Z."/>
            <person name="Zhu L."/>
            <person name="Hu X."/>
            <person name="Shank E.B."/>
            <person name="Swiecicka I."/>
            <person name="Hansen B.M."/>
            <person name="Andrup L."/>
            <person name="Walker B."/>
            <person name="Young S.K."/>
            <person name="Zeng Q."/>
            <person name="Gargeya S."/>
            <person name="Fitzgerald M."/>
            <person name="Haas B."/>
            <person name="Abouelleil A."/>
            <person name="Alvarado L."/>
            <person name="Arachchi H.M."/>
            <person name="Berlin A.M."/>
            <person name="Chapman S.B."/>
            <person name="Dewar J."/>
            <person name="Goldberg J."/>
            <person name="Griggs A."/>
            <person name="Gujja S."/>
            <person name="Hansen M."/>
            <person name="Howarth C."/>
            <person name="Imamovic A."/>
            <person name="Larimer J."/>
            <person name="McCowan C."/>
            <person name="Murphy C."/>
            <person name="Neiman D."/>
            <person name="Pearson M."/>
            <person name="Priest M."/>
            <person name="Roberts A."/>
            <person name="Saif S."/>
            <person name="Shea T."/>
            <person name="Sisk P."/>
            <person name="Sykes S."/>
            <person name="Wortman J."/>
            <person name="Nusbaum C."/>
            <person name="Birren B."/>
        </authorList>
    </citation>
    <scope>NUCLEOTIDE SEQUENCE [LARGE SCALE GENOMIC DNA]</scope>
    <source>
        <strain evidence="1 2">VD021</strain>
    </source>
</reference>